<feature type="domain" description="J" evidence="9">
    <location>
        <begin position="44"/>
        <end position="148"/>
    </location>
</feature>
<feature type="compositionally biased region" description="Acidic residues" evidence="6">
    <location>
        <begin position="390"/>
        <end position="409"/>
    </location>
</feature>
<evidence type="ECO:0000256" key="8">
    <source>
        <dbReference type="SAM" id="SignalP"/>
    </source>
</evidence>
<organism evidence="10 11">
    <name type="scientific">Podospora australis</name>
    <dbReference type="NCBI Taxonomy" id="1536484"/>
    <lineage>
        <taxon>Eukaryota</taxon>
        <taxon>Fungi</taxon>
        <taxon>Dikarya</taxon>
        <taxon>Ascomycota</taxon>
        <taxon>Pezizomycotina</taxon>
        <taxon>Sordariomycetes</taxon>
        <taxon>Sordariomycetidae</taxon>
        <taxon>Sordariales</taxon>
        <taxon>Podosporaceae</taxon>
        <taxon>Podospora</taxon>
    </lineage>
</organism>
<feature type="transmembrane region" description="Helical" evidence="7">
    <location>
        <begin position="172"/>
        <end position="193"/>
    </location>
</feature>
<proteinExistence type="predicted"/>
<accession>A0AAN7AMS6</accession>
<keyword evidence="1 7" id="KW-0812">Transmembrane</keyword>
<feature type="chain" id="PRO_5042920631" description="J domain-containing protein" evidence="8">
    <location>
        <begin position="21"/>
        <end position="458"/>
    </location>
</feature>
<feature type="compositionally biased region" description="Basic and acidic residues" evidence="6">
    <location>
        <begin position="89"/>
        <end position="98"/>
    </location>
</feature>
<feature type="compositionally biased region" description="Polar residues" evidence="6">
    <location>
        <begin position="296"/>
        <end position="308"/>
    </location>
</feature>
<dbReference type="GO" id="GO:0012505">
    <property type="term" value="C:endomembrane system"/>
    <property type="evidence" value="ECO:0007669"/>
    <property type="project" value="UniProtKB-SubCell"/>
</dbReference>
<sequence length="458" mass="50699">MRISALSLGLLALLTPLTAAWTKEDREIFRVRDELIAHEGPDVTFYEFLGIAKGASHEDINKAYKKKARELHPDKVRQQLQAKRIKENKEKAKADKLAGRKPSPQVVKQPTKAELNAAIKLASERQSRLSIVADVLRGPGRDRYDYFLSNGFPTWKGTEYYYNRYRPGLGTAVFGVFLLAGGGAHYLALYMSWKRQREFVERYIKFARHAAWGENLGIDIPGVDAQPVAAPAPPPPQQVYEDEEGRQIPINRKMRRMQEREDKKDADKKGDKKSRSAAAAAGFRKTRGRGREPKSVSASASGSATPQPQGAGPTGAKKRVVAENGKVLVVDSLGAVFLEQEDEDGNVAEYLLDPTEIAQPTFKDTAVIRLPLWAYSLTVGRLFSKKSSDGEDDYEEEIDTEVVDDDEESEPGRATPSSGSAEDFELLEKSVDSLGQAKASGTQKSASKTSKRKSTKKR</sequence>
<evidence type="ECO:0000256" key="3">
    <source>
        <dbReference type="ARBA" id="ARBA00022989"/>
    </source>
</evidence>
<feature type="signal peptide" evidence="8">
    <location>
        <begin position="1"/>
        <end position="20"/>
    </location>
</feature>
<dbReference type="Proteomes" id="UP001302126">
    <property type="component" value="Unassembled WGS sequence"/>
</dbReference>
<keyword evidence="2 8" id="KW-0732">Signal</keyword>
<keyword evidence="3 7" id="KW-1133">Transmembrane helix</keyword>
<dbReference type="Pfam" id="PF00226">
    <property type="entry name" value="DnaJ"/>
    <property type="match status" value="1"/>
</dbReference>
<evidence type="ECO:0000256" key="2">
    <source>
        <dbReference type="ARBA" id="ARBA00022729"/>
    </source>
</evidence>
<dbReference type="PANTHER" id="PTHR44653">
    <property type="entry name" value="DNAJ HOMOLOG SUBFAMILY C MEMBER 1"/>
    <property type="match status" value="1"/>
</dbReference>
<dbReference type="PROSITE" id="PS50076">
    <property type="entry name" value="DNAJ_2"/>
    <property type="match status" value="1"/>
</dbReference>
<feature type="compositionally biased region" description="Basic and acidic residues" evidence="6">
    <location>
        <begin position="256"/>
        <end position="274"/>
    </location>
</feature>
<name>A0AAN7AMS6_9PEZI</name>
<dbReference type="Gene3D" id="1.10.287.110">
    <property type="entry name" value="DnaJ domain"/>
    <property type="match status" value="1"/>
</dbReference>
<dbReference type="SUPFAM" id="SSF46565">
    <property type="entry name" value="Chaperone J-domain"/>
    <property type="match status" value="1"/>
</dbReference>
<evidence type="ECO:0000313" key="10">
    <source>
        <dbReference type="EMBL" id="KAK4192848.1"/>
    </source>
</evidence>
<dbReference type="CDD" id="cd06257">
    <property type="entry name" value="DnaJ"/>
    <property type="match status" value="1"/>
</dbReference>
<dbReference type="InterPro" id="IPR001623">
    <property type="entry name" value="DnaJ_domain"/>
</dbReference>
<reference evidence="10" key="1">
    <citation type="journal article" date="2023" name="Mol. Phylogenet. Evol.">
        <title>Genome-scale phylogeny and comparative genomics of the fungal order Sordariales.</title>
        <authorList>
            <person name="Hensen N."/>
            <person name="Bonometti L."/>
            <person name="Westerberg I."/>
            <person name="Brannstrom I.O."/>
            <person name="Guillou S."/>
            <person name="Cros-Aarteil S."/>
            <person name="Calhoun S."/>
            <person name="Haridas S."/>
            <person name="Kuo A."/>
            <person name="Mondo S."/>
            <person name="Pangilinan J."/>
            <person name="Riley R."/>
            <person name="LaButti K."/>
            <person name="Andreopoulos B."/>
            <person name="Lipzen A."/>
            <person name="Chen C."/>
            <person name="Yan M."/>
            <person name="Daum C."/>
            <person name="Ng V."/>
            <person name="Clum A."/>
            <person name="Steindorff A."/>
            <person name="Ohm R.A."/>
            <person name="Martin F."/>
            <person name="Silar P."/>
            <person name="Natvig D.O."/>
            <person name="Lalanne C."/>
            <person name="Gautier V."/>
            <person name="Ament-Velasquez S.L."/>
            <person name="Kruys A."/>
            <person name="Hutchinson M.I."/>
            <person name="Powell A.J."/>
            <person name="Barry K."/>
            <person name="Miller A.N."/>
            <person name="Grigoriev I.V."/>
            <person name="Debuchy R."/>
            <person name="Gladieux P."/>
            <person name="Hiltunen Thoren M."/>
            <person name="Johannesson H."/>
        </authorList>
    </citation>
    <scope>NUCLEOTIDE SEQUENCE</scope>
    <source>
        <strain evidence="10">PSN309</strain>
    </source>
</reference>
<dbReference type="InterPro" id="IPR052606">
    <property type="entry name" value="DnaJ_domain_protein"/>
</dbReference>
<evidence type="ECO:0000256" key="5">
    <source>
        <dbReference type="ARBA" id="ARBA00037847"/>
    </source>
</evidence>
<dbReference type="EMBL" id="MU864353">
    <property type="protein sequence ID" value="KAK4192848.1"/>
    <property type="molecule type" value="Genomic_DNA"/>
</dbReference>
<evidence type="ECO:0000313" key="11">
    <source>
        <dbReference type="Proteomes" id="UP001302126"/>
    </source>
</evidence>
<dbReference type="PANTHER" id="PTHR44653:SF2">
    <property type="entry name" value="DNAJ HOMOLOG SUBFAMILY C MEMBER 1"/>
    <property type="match status" value="1"/>
</dbReference>
<feature type="region of interest" description="Disordered" evidence="6">
    <location>
        <begin position="225"/>
        <end position="318"/>
    </location>
</feature>
<feature type="region of interest" description="Disordered" evidence="6">
    <location>
        <begin position="385"/>
        <end position="458"/>
    </location>
</feature>
<evidence type="ECO:0000256" key="4">
    <source>
        <dbReference type="ARBA" id="ARBA00023136"/>
    </source>
</evidence>
<feature type="region of interest" description="Disordered" evidence="6">
    <location>
        <begin position="89"/>
        <end position="109"/>
    </location>
</feature>
<reference evidence="10" key="2">
    <citation type="submission" date="2023-05" db="EMBL/GenBank/DDBJ databases">
        <authorList>
            <consortium name="Lawrence Berkeley National Laboratory"/>
            <person name="Steindorff A."/>
            <person name="Hensen N."/>
            <person name="Bonometti L."/>
            <person name="Westerberg I."/>
            <person name="Brannstrom I.O."/>
            <person name="Guillou S."/>
            <person name="Cros-Aarteil S."/>
            <person name="Calhoun S."/>
            <person name="Haridas S."/>
            <person name="Kuo A."/>
            <person name="Mondo S."/>
            <person name="Pangilinan J."/>
            <person name="Riley R."/>
            <person name="Labutti K."/>
            <person name="Andreopoulos B."/>
            <person name="Lipzen A."/>
            <person name="Chen C."/>
            <person name="Yanf M."/>
            <person name="Daum C."/>
            <person name="Ng V."/>
            <person name="Clum A."/>
            <person name="Ohm R."/>
            <person name="Martin F."/>
            <person name="Silar P."/>
            <person name="Natvig D."/>
            <person name="Lalanne C."/>
            <person name="Gautier V."/>
            <person name="Ament-Velasquez S.L."/>
            <person name="Kruys A."/>
            <person name="Hutchinson M.I."/>
            <person name="Powell A.J."/>
            <person name="Barry K."/>
            <person name="Miller A.N."/>
            <person name="Grigoriev I.V."/>
            <person name="Debuchy R."/>
            <person name="Gladieux P."/>
            <person name="Thoren M.H."/>
            <person name="Johannesson H."/>
        </authorList>
    </citation>
    <scope>NUCLEOTIDE SEQUENCE</scope>
    <source>
        <strain evidence="10">PSN309</strain>
    </source>
</reference>
<dbReference type="InterPro" id="IPR036869">
    <property type="entry name" value="J_dom_sf"/>
</dbReference>
<evidence type="ECO:0000259" key="9">
    <source>
        <dbReference type="PROSITE" id="PS50076"/>
    </source>
</evidence>
<evidence type="ECO:0000256" key="7">
    <source>
        <dbReference type="SAM" id="Phobius"/>
    </source>
</evidence>
<keyword evidence="4 7" id="KW-0472">Membrane</keyword>
<comment type="caution">
    <text evidence="10">The sequence shown here is derived from an EMBL/GenBank/DDBJ whole genome shotgun (WGS) entry which is preliminary data.</text>
</comment>
<evidence type="ECO:0000256" key="6">
    <source>
        <dbReference type="SAM" id="MobiDB-lite"/>
    </source>
</evidence>
<keyword evidence="11" id="KW-1185">Reference proteome</keyword>
<dbReference type="AlphaFoldDB" id="A0AAN7AMS6"/>
<dbReference type="PRINTS" id="PR00625">
    <property type="entry name" value="JDOMAIN"/>
</dbReference>
<protein>
    <recommendedName>
        <fullName evidence="9">J domain-containing protein</fullName>
    </recommendedName>
</protein>
<dbReference type="SMART" id="SM00271">
    <property type="entry name" value="DnaJ"/>
    <property type="match status" value="1"/>
</dbReference>
<gene>
    <name evidence="10" type="ORF">QBC35DRAFT_399260</name>
</gene>
<feature type="compositionally biased region" description="Basic residues" evidence="6">
    <location>
        <begin position="449"/>
        <end position="458"/>
    </location>
</feature>
<evidence type="ECO:0000256" key="1">
    <source>
        <dbReference type="ARBA" id="ARBA00022692"/>
    </source>
</evidence>
<comment type="subcellular location">
    <subcellularLocation>
        <location evidence="5">Endomembrane system</location>
        <topology evidence="5">Single-pass membrane protein</topology>
    </subcellularLocation>
</comment>